<dbReference type="STRING" id="1797516.A3D26_01610"/>
<feature type="transmembrane region" description="Helical" evidence="8">
    <location>
        <begin position="162"/>
        <end position="184"/>
    </location>
</feature>
<feature type="domain" description="Glycosyltransferase RgtA/B/C/D-like" evidence="9">
    <location>
        <begin position="64"/>
        <end position="218"/>
    </location>
</feature>
<dbReference type="GO" id="GO:0010041">
    <property type="term" value="P:response to iron(III) ion"/>
    <property type="evidence" value="ECO:0007669"/>
    <property type="project" value="TreeGrafter"/>
</dbReference>
<accession>A0A1G1V8T2</accession>
<evidence type="ECO:0000256" key="8">
    <source>
        <dbReference type="SAM" id="Phobius"/>
    </source>
</evidence>
<reference evidence="10 11" key="1">
    <citation type="journal article" date="2016" name="Nat. Commun.">
        <title>Thousands of microbial genomes shed light on interconnected biogeochemical processes in an aquifer system.</title>
        <authorList>
            <person name="Anantharaman K."/>
            <person name="Brown C.T."/>
            <person name="Hug L.A."/>
            <person name="Sharon I."/>
            <person name="Castelle C.J."/>
            <person name="Probst A.J."/>
            <person name="Thomas B.C."/>
            <person name="Singh A."/>
            <person name="Wilkins M.J."/>
            <person name="Karaoz U."/>
            <person name="Brodie E.L."/>
            <person name="Williams K.H."/>
            <person name="Hubbard S.S."/>
            <person name="Banfield J.F."/>
        </authorList>
    </citation>
    <scope>NUCLEOTIDE SEQUENCE [LARGE SCALE GENOMIC DNA]</scope>
</reference>
<evidence type="ECO:0000256" key="5">
    <source>
        <dbReference type="ARBA" id="ARBA00022692"/>
    </source>
</evidence>
<name>A0A1G1V8T2_9BACT</name>
<sequence>MNKILITTIVLLGAILRFNQLNNLPALNADEAAIGYNVYSLLETGRDEHGNPWPIHFQSFNDYKPGLYFYLTLPFVKVLGLTELAVRLPGATLGVLSIFVVWLLVKNLFPDKKYLAELSALFLAISPWHIHFSRGGWEVNAATFFITLGVLGLTKSAQSSKWFLVTLLSWVAAMYTYHAARVVIPLLALSLSVYYDSILKNKKRLATILLVGTILLIPLARDMVGEAGVSRASGVGLLADPGPVNKTNVQRGEHLSSVGLAAEALHNKVVNYALAFAQNYTEHFSGDFLFISGDDIERNKIPEFGVMYLSDMVFILIGILAILKGPKGWYPVLMWLLVAPIAAALTFQSPHALRAHNMVIPLTIISAFGLWNLVLWSNKYTKTKLSRFAFCVLLFTPVVWDFSRYLHQYYIHLNKTYDYSSQYGVKKLVEYTKTQSRYSNYLITTRYDQPYIIFLFYLKHPPEKFQKEHTLTARDRFGFSTVEKFSNYSFKEITNWNATRTSNPNTLIAGAPEEIPDGANVINTIYFPSGKIAFKVVAN</sequence>
<feature type="transmembrane region" description="Helical" evidence="8">
    <location>
        <begin position="329"/>
        <end position="347"/>
    </location>
</feature>
<gene>
    <name evidence="10" type="ORF">A3D26_01610</name>
</gene>
<organism evidence="10 11">
    <name type="scientific">Candidatus Blackburnbacteria bacterium RIFCSPHIGHO2_02_FULL_44_20</name>
    <dbReference type="NCBI Taxonomy" id="1797516"/>
    <lineage>
        <taxon>Bacteria</taxon>
        <taxon>Candidatus Blackburniibacteriota</taxon>
    </lineage>
</organism>
<dbReference type="InterPro" id="IPR050297">
    <property type="entry name" value="LipidA_mod_glycosyltrf_83"/>
</dbReference>
<evidence type="ECO:0000256" key="2">
    <source>
        <dbReference type="ARBA" id="ARBA00022475"/>
    </source>
</evidence>
<evidence type="ECO:0000313" key="11">
    <source>
        <dbReference type="Proteomes" id="UP000178319"/>
    </source>
</evidence>
<evidence type="ECO:0000259" key="9">
    <source>
        <dbReference type="Pfam" id="PF13231"/>
    </source>
</evidence>
<dbReference type="Pfam" id="PF13231">
    <property type="entry name" value="PMT_2"/>
    <property type="match status" value="1"/>
</dbReference>
<feature type="transmembrane region" description="Helical" evidence="8">
    <location>
        <begin position="359"/>
        <end position="378"/>
    </location>
</feature>
<keyword evidence="3" id="KW-0328">Glycosyltransferase</keyword>
<evidence type="ECO:0000256" key="3">
    <source>
        <dbReference type="ARBA" id="ARBA00022676"/>
    </source>
</evidence>
<dbReference type="AlphaFoldDB" id="A0A1G1V8T2"/>
<dbReference type="GO" id="GO:0016763">
    <property type="term" value="F:pentosyltransferase activity"/>
    <property type="evidence" value="ECO:0007669"/>
    <property type="project" value="TreeGrafter"/>
</dbReference>
<feature type="transmembrane region" description="Helical" evidence="8">
    <location>
        <begin position="84"/>
        <end position="105"/>
    </location>
</feature>
<keyword evidence="6 8" id="KW-1133">Transmembrane helix</keyword>
<comment type="caution">
    <text evidence="10">The sequence shown here is derived from an EMBL/GenBank/DDBJ whole genome shotgun (WGS) entry which is preliminary data.</text>
</comment>
<feature type="transmembrane region" description="Helical" evidence="8">
    <location>
        <begin position="204"/>
        <end position="221"/>
    </location>
</feature>
<dbReference type="EMBL" id="MHBZ01000011">
    <property type="protein sequence ID" value="OGY11786.1"/>
    <property type="molecule type" value="Genomic_DNA"/>
</dbReference>
<evidence type="ECO:0000256" key="4">
    <source>
        <dbReference type="ARBA" id="ARBA00022679"/>
    </source>
</evidence>
<dbReference type="GO" id="GO:0009103">
    <property type="term" value="P:lipopolysaccharide biosynthetic process"/>
    <property type="evidence" value="ECO:0007669"/>
    <property type="project" value="UniProtKB-ARBA"/>
</dbReference>
<dbReference type="Proteomes" id="UP000178319">
    <property type="component" value="Unassembled WGS sequence"/>
</dbReference>
<keyword evidence="5 8" id="KW-0812">Transmembrane</keyword>
<evidence type="ECO:0000313" key="10">
    <source>
        <dbReference type="EMBL" id="OGY11786.1"/>
    </source>
</evidence>
<dbReference type="GO" id="GO:0005886">
    <property type="term" value="C:plasma membrane"/>
    <property type="evidence" value="ECO:0007669"/>
    <property type="project" value="UniProtKB-SubCell"/>
</dbReference>
<feature type="transmembrane region" description="Helical" evidence="8">
    <location>
        <begin position="306"/>
        <end position="323"/>
    </location>
</feature>
<comment type="subcellular location">
    <subcellularLocation>
        <location evidence="1">Cell membrane</location>
        <topology evidence="1">Multi-pass membrane protein</topology>
    </subcellularLocation>
</comment>
<dbReference type="InterPro" id="IPR038731">
    <property type="entry name" value="RgtA/B/C-like"/>
</dbReference>
<evidence type="ECO:0000256" key="7">
    <source>
        <dbReference type="ARBA" id="ARBA00023136"/>
    </source>
</evidence>
<evidence type="ECO:0000256" key="6">
    <source>
        <dbReference type="ARBA" id="ARBA00022989"/>
    </source>
</evidence>
<keyword evidence="7 8" id="KW-0472">Membrane</keyword>
<protein>
    <recommendedName>
        <fullName evidence="9">Glycosyltransferase RgtA/B/C/D-like domain-containing protein</fullName>
    </recommendedName>
</protein>
<keyword evidence="4" id="KW-0808">Transferase</keyword>
<evidence type="ECO:0000256" key="1">
    <source>
        <dbReference type="ARBA" id="ARBA00004651"/>
    </source>
</evidence>
<keyword evidence="2" id="KW-1003">Cell membrane</keyword>
<proteinExistence type="predicted"/>
<dbReference type="PANTHER" id="PTHR33908:SF3">
    <property type="entry name" value="UNDECAPRENYL PHOSPHATE-ALPHA-4-AMINO-4-DEOXY-L-ARABINOSE ARABINOSYL TRANSFERASE"/>
    <property type="match status" value="1"/>
</dbReference>
<dbReference type="PANTHER" id="PTHR33908">
    <property type="entry name" value="MANNOSYLTRANSFERASE YKCB-RELATED"/>
    <property type="match status" value="1"/>
</dbReference>